<dbReference type="GO" id="GO:0005886">
    <property type="term" value="C:plasma membrane"/>
    <property type="evidence" value="ECO:0007669"/>
    <property type="project" value="TreeGrafter"/>
</dbReference>
<dbReference type="PANTHER" id="PTHR30336">
    <property type="entry name" value="INNER MEMBRANE PROTEIN, PROBABLE PERMEASE"/>
    <property type="match status" value="1"/>
</dbReference>
<dbReference type="InterPro" id="IPR003848">
    <property type="entry name" value="DUF218"/>
</dbReference>
<gene>
    <name evidence="2" type="ORF">GCM10011489_07650</name>
</gene>
<proteinExistence type="predicted"/>
<name>A0A916T0B1_9ACTN</name>
<reference evidence="2" key="1">
    <citation type="journal article" date="2014" name="Int. J. Syst. Evol. Microbiol.">
        <title>Complete genome sequence of Corynebacterium casei LMG S-19264T (=DSM 44701T), isolated from a smear-ripened cheese.</title>
        <authorList>
            <consortium name="US DOE Joint Genome Institute (JGI-PGF)"/>
            <person name="Walter F."/>
            <person name="Albersmeier A."/>
            <person name="Kalinowski J."/>
            <person name="Ruckert C."/>
        </authorList>
    </citation>
    <scope>NUCLEOTIDE SEQUENCE</scope>
    <source>
        <strain evidence="2">CGMCC 1.12827</strain>
    </source>
</reference>
<protein>
    <recommendedName>
        <fullName evidence="1">DUF218 domain-containing protein</fullName>
    </recommendedName>
</protein>
<comment type="caution">
    <text evidence="2">The sequence shown here is derived from an EMBL/GenBank/DDBJ whole genome shotgun (WGS) entry which is preliminary data.</text>
</comment>
<evidence type="ECO:0000313" key="3">
    <source>
        <dbReference type="Proteomes" id="UP000621454"/>
    </source>
</evidence>
<accession>A0A916T0B1</accession>
<evidence type="ECO:0000313" key="2">
    <source>
        <dbReference type="EMBL" id="GGB21942.1"/>
    </source>
</evidence>
<dbReference type="Proteomes" id="UP000621454">
    <property type="component" value="Unassembled WGS sequence"/>
</dbReference>
<sequence>MLSVVVVVVVALVVLNVTGYFLFTRAHEDPLSHADAIVVLGGEQDGRVQYGVQLAQQGYASTVLLSNPYPSGTPGEDFMQHYCNGEDLGVRIICFAPDPSTTRGEAMFTRDMARKYGWHHVIAISWRFHLPRARYIFHQCFSGQTTMRAVPRTYDYGVGMWQYTYVYQTVGFVKAAILGC</sequence>
<dbReference type="PANTHER" id="PTHR30336:SF20">
    <property type="entry name" value="DUF218 DOMAIN-CONTAINING PROTEIN"/>
    <property type="match status" value="1"/>
</dbReference>
<evidence type="ECO:0000259" key="1">
    <source>
        <dbReference type="Pfam" id="PF02698"/>
    </source>
</evidence>
<keyword evidence="3" id="KW-1185">Reference proteome</keyword>
<dbReference type="CDD" id="cd06259">
    <property type="entry name" value="YdcF-like"/>
    <property type="match status" value="1"/>
</dbReference>
<feature type="domain" description="DUF218" evidence="1">
    <location>
        <begin position="35"/>
        <end position="143"/>
    </location>
</feature>
<dbReference type="AlphaFoldDB" id="A0A916T0B1"/>
<dbReference type="InterPro" id="IPR051599">
    <property type="entry name" value="Cell_Envelope_Assoc"/>
</dbReference>
<dbReference type="EMBL" id="BMGC01000003">
    <property type="protein sequence ID" value="GGB21942.1"/>
    <property type="molecule type" value="Genomic_DNA"/>
</dbReference>
<reference evidence="2" key="2">
    <citation type="submission" date="2020-09" db="EMBL/GenBank/DDBJ databases">
        <authorList>
            <person name="Sun Q."/>
            <person name="Zhou Y."/>
        </authorList>
    </citation>
    <scope>NUCLEOTIDE SEQUENCE</scope>
    <source>
        <strain evidence="2">CGMCC 1.12827</strain>
    </source>
</reference>
<organism evidence="2 3">
    <name type="scientific">Gordonia jinhuaensis</name>
    <dbReference type="NCBI Taxonomy" id="1517702"/>
    <lineage>
        <taxon>Bacteria</taxon>
        <taxon>Bacillati</taxon>
        <taxon>Actinomycetota</taxon>
        <taxon>Actinomycetes</taxon>
        <taxon>Mycobacteriales</taxon>
        <taxon>Gordoniaceae</taxon>
        <taxon>Gordonia</taxon>
    </lineage>
</organism>
<dbReference type="Pfam" id="PF02698">
    <property type="entry name" value="DUF218"/>
    <property type="match status" value="1"/>
</dbReference>